<reference evidence="1 2" key="1">
    <citation type="submission" date="2017-10" db="EMBL/GenBank/DDBJ databases">
        <title>Resolving the taxonomy of Roseburia spp., Eubacterium rectale and Agathobacter spp. through phylogenomic analysis.</title>
        <authorList>
            <person name="Sheridan P.O."/>
            <person name="Walker A.W."/>
            <person name="Duncan S.H."/>
            <person name="Scott K.P."/>
            <person name="Toole P.W.O."/>
            <person name="Luis P."/>
            <person name="Flint H.J."/>
        </authorList>
    </citation>
    <scope>NUCLEOTIDE SEQUENCE [LARGE SCALE GENOMIC DNA]</scope>
    <source>
        <strain evidence="1 2">JK626</strain>
    </source>
</reference>
<dbReference type="EMBL" id="PDYF01000026">
    <property type="protein sequence ID" value="PHU34357.1"/>
    <property type="molecule type" value="Genomic_DNA"/>
</dbReference>
<dbReference type="AlphaFoldDB" id="A0A2G3DTI8"/>
<protein>
    <recommendedName>
        <fullName evidence="3">2'-5' RNA ligase</fullName>
    </recommendedName>
</protein>
<name>A0A2G3DTI8_9FIRM</name>
<evidence type="ECO:0008006" key="3">
    <source>
        <dbReference type="Google" id="ProtNLM"/>
    </source>
</evidence>
<dbReference type="RefSeq" id="WP_099392373.1">
    <property type="nucleotide sequence ID" value="NZ_PDYF01000026.1"/>
</dbReference>
<gene>
    <name evidence="1" type="ORF">CSX01_10590</name>
</gene>
<dbReference type="InterPro" id="IPR009097">
    <property type="entry name" value="Cyclic_Pdiesterase"/>
</dbReference>
<dbReference type="PANTHER" id="PTHR36039">
    <property type="match status" value="1"/>
</dbReference>
<evidence type="ECO:0000313" key="2">
    <source>
        <dbReference type="Proteomes" id="UP000225889"/>
    </source>
</evidence>
<dbReference type="Proteomes" id="UP000225889">
    <property type="component" value="Unassembled WGS sequence"/>
</dbReference>
<accession>A0A2G3DTI8</accession>
<dbReference type="PANTHER" id="PTHR36039:SF2">
    <property type="entry name" value="RNA LIGASE_CYCLIC NUCLEOTIDE PHOSPHODIESTERASE FAMILY PROTEIN"/>
    <property type="match status" value="1"/>
</dbReference>
<dbReference type="Gene3D" id="3.90.1140.10">
    <property type="entry name" value="Cyclic phosphodiesterase"/>
    <property type="match status" value="1"/>
</dbReference>
<dbReference type="SUPFAM" id="SSF55144">
    <property type="entry name" value="LigT-like"/>
    <property type="match status" value="1"/>
</dbReference>
<dbReference type="Pfam" id="PF13563">
    <property type="entry name" value="2_5_RNA_ligase2"/>
    <property type="match status" value="1"/>
</dbReference>
<comment type="caution">
    <text evidence="1">The sequence shown here is derived from an EMBL/GenBank/DDBJ whole genome shotgun (WGS) entry which is preliminary data.</text>
</comment>
<sequence>MYLVSAYFDNETNKILQGYINKIAAATGNDFMVKNNVPPHLTLSAIEARGVDVLLPTFDSLAGEIKKGEISIITVGQLMPQVIYAAPYLNDYLSNLEQRVFDCLAGIPETTVSNYYKPFSWLPHITLAKTLTREQMLDAVKVMQDFKSIKAKIVKIGLAKVNPHEDVSEISLC</sequence>
<reference evidence="1 2" key="2">
    <citation type="submission" date="2017-10" db="EMBL/GenBank/DDBJ databases">
        <authorList>
            <person name="Banno H."/>
            <person name="Chua N.-H."/>
        </authorList>
    </citation>
    <scope>NUCLEOTIDE SEQUENCE [LARGE SCALE GENOMIC DNA]</scope>
    <source>
        <strain evidence="1 2">JK626</strain>
    </source>
</reference>
<proteinExistence type="predicted"/>
<evidence type="ECO:0000313" key="1">
    <source>
        <dbReference type="EMBL" id="PHU34357.1"/>
    </source>
</evidence>
<organism evidence="1 2">
    <name type="scientific">Pseudobutyrivibrio ruminis</name>
    <dbReference type="NCBI Taxonomy" id="46206"/>
    <lineage>
        <taxon>Bacteria</taxon>
        <taxon>Bacillati</taxon>
        <taxon>Bacillota</taxon>
        <taxon>Clostridia</taxon>
        <taxon>Lachnospirales</taxon>
        <taxon>Lachnospiraceae</taxon>
        <taxon>Pseudobutyrivibrio</taxon>
    </lineage>
</organism>